<dbReference type="RefSeq" id="WP_138487786.1">
    <property type="nucleotide sequence ID" value="NZ_JAFBWU010000006.1"/>
</dbReference>
<proteinExistence type="predicted"/>
<evidence type="ECO:0008006" key="7">
    <source>
        <dbReference type="Google" id="ProtNLM"/>
    </source>
</evidence>
<evidence type="ECO:0000313" key="5">
    <source>
        <dbReference type="Proteomes" id="UP000755667"/>
    </source>
</evidence>
<evidence type="ECO:0000256" key="2">
    <source>
        <dbReference type="SAM" id="MobiDB-lite"/>
    </source>
</evidence>
<reference evidence="3 6" key="1">
    <citation type="submission" date="2021-01" db="EMBL/GenBank/DDBJ databases">
        <title>Diatom-associated Roseobacters Show Island Model of Population Structure.</title>
        <authorList>
            <person name="Qu L."/>
            <person name="Feng X."/>
            <person name="Chen Y."/>
            <person name="Li L."/>
            <person name="Wang X."/>
            <person name="Hu Z."/>
            <person name="Wang H."/>
            <person name="Luo H."/>
        </authorList>
    </citation>
    <scope>NUCLEOTIDE SEQUENCE</scope>
    <source>
        <strain evidence="4 6">CC28-63</strain>
        <strain evidence="3">CC28-69</strain>
    </source>
</reference>
<keyword evidence="6" id="KW-1185">Reference proteome</keyword>
<dbReference type="EMBL" id="JAFBXE010000006">
    <property type="protein sequence ID" value="MBM2412904.1"/>
    <property type="molecule type" value="Genomic_DNA"/>
</dbReference>
<feature type="compositionally biased region" description="Basic and acidic residues" evidence="2">
    <location>
        <begin position="1"/>
        <end position="36"/>
    </location>
</feature>
<feature type="compositionally biased region" description="Low complexity" evidence="2">
    <location>
        <begin position="39"/>
        <end position="50"/>
    </location>
</feature>
<dbReference type="AlphaFoldDB" id="A0A9Q2NSK4"/>
<evidence type="ECO:0000313" key="4">
    <source>
        <dbReference type="EMBL" id="MBM2417572.1"/>
    </source>
</evidence>
<feature type="region of interest" description="Disordered" evidence="2">
    <location>
        <begin position="1"/>
        <end position="157"/>
    </location>
</feature>
<dbReference type="EMBL" id="JAFBXF010000006">
    <property type="protein sequence ID" value="MBM2417572.1"/>
    <property type="molecule type" value="Genomic_DNA"/>
</dbReference>
<gene>
    <name evidence="3" type="ORF">JQX41_11360</name>
    <name evidence="4" type="ORF">JQX48_11365</name>
</gene>
<name>A0A9Q2NSK4_9RHOB</name>
<evidence type="ECO:0000313" key="6">
    <source>
        <dbReference type="Proteomes" id="UP000809440"/>
    </source>
</evidence>
<accession>A0A9Q2NSK4</accession>
<comment type="caution">
    <text evidence="3">The sequence shown here is derived from an EMBL/GenBank/DDBJ whole genome shotgun (WGS) entry which is preliminary data.</text>
</comment>
<organism evidence="3 5">
    <name type="scientific">Marivita cryptomonadis</name>
    <dbReference type="NCBI Taxonomy" id="505252"/>
    <lineage>
        <taxon>Bacteria</taxon>
        <taxon>Pseudomonadati</taxon>
        <taxon>Pseudomonadota</taxon>
        <taxon>Alphaproteobacteria</taxon>
        <taxon>Rhodobacterales</taxon>
        <taxon>Roseobacteraceae</taxon>
        <taxon>Marivita</taxon>
    </lineage>
</organism>
<keyword evidence="1" id="KW-0175">Coiled coil</keyword>
<evidence type="ECO:0000313" key="3">
    <source>
        <dbReference type="EMBL" id="MBM2412904.1"/>
    </source>
</evidence>
<feature type="compositionally biased region" description="Basic and acidic residues" evidence="2">
    <location>
        <begin position="121"/>
        <end position="148"/>
    </location>
</feature>
<feature type="coiled-coil region" evidence="1">
    <location>
        <begin position="256"/>
        <end position="321"/>
    </location>
</feature>
<dbReference type="Proteomes" id="UP000755667">
    <property type="component" value="Unassembled WGS sequence"/>
</dbReference>
<sequence>MAKRKSTDKTSKDETDQKVETDRAPDQSDASEKEPMDLEVAAEAVEAVEVYAPTDDTTKTEAAQEDALADVAPTVTDDVIEQAEPKDDAPEETPAQTEVDAESAEADPDNKPVDGAAADNHLTEEEAEKLIEEAESVEGHPDEPKTEAEPETPPVAPQVIKETTVERKGGLVPMLVGGAAAAVLGYGVAAYSSQAVWPFDAATDTSFEDEVRGALTTQDGALSDLGARLSSLEGMEPPSVDLTPVQDQIAAVQATAADLTARLDEIVSRIDTLERQPLESSVSEEAIAAYERALADLQAEIETQRVEVAQMAQDAVAAEENAEEKALLAASRAALAELTTALNNGASYSGAVAVLETNGVVVPEAIASLADQGVPTQTSLNETFPEAARAALGAARSIDTEGAEGIGRVTTFFANQLGARSVAPKEGDDPDAVLSRAEAAVRSGDLSTALSELSGLPDVAQEALADWQARAETRLAATSAADELVQQLLQE</sequence>
<protein>
    <recommendedName>
        <fullName evidence="7">Mitochondrial inner membrane protein</fullName>
    </recommendedName>
</protein>
<dbReference type="Proteomes" id="UP000809440">
    <property type="component" value="Unassembled WGS sequence"/>
</dbReference>
<evidence type="ECO:0000256" key="1">
    <source>
        <dbReference type="SAM" id="Coils"/>
    </source>
</evidence>